<dbReference type="Proteomes" id="UP000324800">
    <property type="component" value="Unassembled WGS sequence"/>
</dbReference>
<gene>
    <name evidence="2" type="ORF">EZS28_010475</name>
</gene>
<feature type="compositionally biased region" description="Polar residues" evidence="1">
    <location>
        <begin position="204"/>
        <end position="218"/>
    </location>
</feature>
<feature type="compositionally biased region" description="Basic and acidic residues" evidence="1">
    <location>
        <begin position="194"/>
        <end position="203"/>
    </location>
</feature>
<sequence length="273" mass="30512">MNELERIVVDGTDDNRDADQSEHTTKPKHFTNGNNGLRKNDSGTQLQAIINGEANHEINITKISTNTSSNNVNGLDGLGGYGCRTQLYAATNENEYLSHQAIDNTGIENNYEQANNNKTGRKKPIKDLTMKANMNKKLIFKIMEILNLKRQYHFTQPIPNKSQKIKIFHQSNASHPQSLHLQNQANKTGSPKSIPDKPLESPEAKTNSDSPNHFIPQQEQRKKADVAPVTENKSAKRSKGNRTSAGSKKLNQGSNSENQIEPDYEIDQPEQLD</sequence>
<feature type="region of interest" description="Disordered" evidence="1">
    <location>
        <begin position="1"/>
        <end position="41"/>
    </location>
</feature>
<reference evidence="2 3" key="1">
    <citation type="submission" date="2019-03" db="EMBL/GenBank/DDBJ databases">
        <title>Single cell metagenomics reveals metabolic interactions within the superorganism composed of flagellate Streblomastix strix and complex community of Bacteroidetes bacteria on its surface.</title>
        <authorList>
            <person name="Treitli S.C."/>
            <person name="Kolisko M."/>
            <person name="Husnik F."/>
            <person name="Keeling P."/>
            <person name="Hampl V."/>
        </authorList>
    </citation>
    <scope>NUCLEOTIDE SEQUENCE [LARGE SCALE GENOMIC DNA]</scope>
    <source>
        <strain evidence="2">ST1C</strain>
    </source>
</reference>
<accession>A0A5J4WH45</accession>
<feature type="region of interest" description="Disordered" evidence="1">
    <location>
        <begin position="171"/>
        <end position="273"/>
    </location>
</feature>
<feature type="compositionally biased region" description="Acidic residues" evidence="1">
    <location>
        <begin position="260"/>
        <end position="273"/>
    </location>
</feature>
<evidence type="ECO:0000256" key="1">
    <source>
        <dbReference type="SAM" id="MobiDB-lite"/>
    </source>
</evidence>
<feature type="compositionally biased region" description="Polar residues" evidence="1">
    <location>
        <begin position="31"/>
        <end position="41"/>
    </location>
</feature>
<proteinExistence type="predicted"/>
<evidence type="ECO:0000313" key="2">
    <source>
        <dbReference type="EMBL" id="KAA6393996.1"/>
    </source>
</evidence>
<feature type="compositionally biased region" description="Basic and acidic residues" evidence="1">
    <location>
        <begin position="1"/>
        <end position="25"/>
    </location>
</feature>
<evidence type="ECO:0000313" key="3">
    <source>
        <dbReference type="Proteomes" id="UP000324800"/>
    </source>
</evidence>
<feature type="compositionally biased region" description="Polar residues" evidence="1">
    <location>
        <begin position="171"/>
        <end position="191"/>
    </location>
</feature>
<feature type="compositionally biased region" description="Polar residues" evidence="1">
    <location>
        <begin position="241"/>
        <end position="259"/>
    </location>
</feature>
<dbReference type="AlphaFoldDB" id="A0A5J4WH45"/>
<comment type="caution">
    <text evidence="2">The sequence shown here is derived from an EMBL/GenBank/DDBJ whole genome shotgun (WGS) entry which is preliminary data.</text>
</comment>
<name>A0A5J4WH45_9EUKA</name>
<dbReference type="EMBL" id="SNRW01002078">
    <property type="protein sequence ID" value="KAA6393996.1"/>
    <property type="molecule type" value="Genomic_DNA"/>
</dbReference>
<protein>
    <submittedName>
        <fullName evidence="2">Uncharacterized protein</fullName>
    </submittedName>
</protein>
<organism evidence="2 3">
    <name type="scientific">Streblomastix strix</name>
    <dbReference type="NCBI Taxonomy" id="222440"/>
    <lineage>
        <taxon>Eukaryota</taxon>
        <taxon>Metamonada</taxon>
        <taxon>Preaxostyla</taxon>
        <taxon>Oxymonadida</taxon>
        <taxon>Streblomastigidae</taxon>
        <taxon>Streblomastix</taxon>
    </lineage>
</organism>